<evidence type="ECO:0000256" key="2">
    <source>
        <dbReference type="ARBA" id="ARBA00023125"/>
    </source>
</evidence>
<evidence type="ECO:0000259" key="4">
    <source>
        <dbReference type="PROSITE" id="PS50987"/>
    </source>
</evidence>
<accession>A0A7J9SBP1</accession>
<evidence type="ECO:0000313" key="6">
    <source>
        <dbReference type="Proteomes" id="UP000590564"/>
    </source>
</evidence>
<feature type="domain" description="HTH arsR-type" evidence="4">
    <location>
        <begin position="1"/>
        <end position="86"/>
    </location>
</feature>
<dbReference type="GO" id="GO:0003677">
    <property type="term" value="F:DNA binding"/>
    <property type="evidence" value="ECO:0007669"/>
    <property type="project" value="UniProtKB-KW"/>
</dbReference>
<dbReference type="PANTHER" id="PTHR42756:SF1">
    <property type="entry name" value="TRANSCRIPTIONAL REPRESSOR OF EMRAB OPERON"/>
    <property type="match status" value="1"/>
</dbReference>
<keyword evidence="1" id="KW-0805">Transcription regulation</keyword>
<dbReference type="Gene3D" id="1.10.10.10">
    <property type="entry name" value="Winged helix-like DNA-binding domain superfamily/Winged helix DNA-binding domain"/>
    <property type="match status" value="1"/>
</dbReference>
<dbReference type="RefSeq" id="WP_184232014.1">
    <property type="nucleotide sequence ID" value="NZ_JACHED010000002.1"/>
</dbReference>
<evidence type="ECO:0000256" key="1">
    <source>
        <dbReference type="ARBA" id="ARBA00023015"/>
    </source>
</evidence>
<proteinExistence type="predicted"/>
<sequence>MLLKLLTKKNVKEILLLLKKEDELQFSDIQSILELHKGNLSTTLKELEKEGIVSRREEREDKRIPKAYFKLTEYGVKILSIYDLEDKLKAEKE</sequence>
<dbReference type="PANTHER" id="PTHR42756">
    <property type="entry name" value="TRANSCRIPTIONAL REGULATOR, MARR"/>
    <property type="match status" value="1"/>
</dbReference>
<dbReference type="Pfam" id="PF01047">
    <property type="entry name" value="MarR"/>
    <property type="match status" value="1"/>
</dbReference>
<organism evidence="5 6">
    <name type="scientific">Methanococcus maripaludis</name>
    <name type="common">Methanococcus deltae</name>
    <dbReference type="NCBI Taxonomy" id="39152"/>
    <lineage>
        <taxon>Archaea</taxon>
        <taxon>Methanobacteriati</taxon>
        <taxon>Methanobacteriota</taxon>
        <taxon>Methanomada group</taxon>
        <taxon>Methanococci</taxon>
        <taxon>Methanococcales</taxon>
        <taxon>Methanococcaceae</taxon>
        <taxon>Methanococcus</taxon>
    </lineage>
</organism>
<dbReference type="AlphaFoldDB" id="A0A7J9SBP1"/>
<dbReference type="InterPro" id="IPR036388">
    <property type="entry name" value="WH-like_DNA-bd_sf"/>
</dbReference>
<keyword evidence="3" id="KW-0804">Transcription</keyword>
<dbReference type="Proteomes" id="UP000590564">
    <property type="component" value="Unassembled WGS sequence"/>
</dbReference>
<dbReference type="InterPro" id="IPR000835">
    <property type="entry name" value="HTH_MarR-typ"/>
</dbReference>
<dbReference type="InterPro" id="IPR036390">
    <property type="entry name" value="WH_DNA-bd_sf"/>
</dbReference>
<comment type="caution">
    <text evidence="5">The sequence shown here is derived from an EMBL/GenBank/DDBJ whole genome shotgun (WGS) entry which is preliminary data.</text>
</comment>
<dbReference type="EMBL" id="JACHED010000002">
    <property type="protein sequence ID" value="MBB6497321.1"/>
    <property type="molecule type" value="Genomic_DNA"/>
</dbReference>
<dbReference type="SUPFAM" id="SSF46785">
    <property type="entry name" value="Winged helix' DNA-binding domain"/>
    <property type="match status" value="1"/>
</dbReference>
<dbReference type="PROSITE" id="PS50987">
    <property type="entry name" value="HTH_ARSR_2"/>
    <property type="match status" value="1"/>
</dbReference>
<name>A0A7J9SBP1_METMI</name>
<protein>
    <submittedName>
        <fullName evidence="5">DNA-binding HxlR family transcriptional regulator</fullName>
    </submittedName>
</protein>
<dbReference type="GO" id="GO:0003700">
    <property type="term" value="F:DNA-binding transcription factor activity"/>
    <property type="evidence" value="ECO:0007669"/>
    <property type="project" value="InterPro"/>
</dbReference>
<dbReference type="InterPro" id="IPR001845">
    <property type="entry name" value="HTH_ArsR_DNA-bd_dom"/>
</dbReference>
<keyword evidence="2 5" id="KW-0238">DNA-binding</keyword>
<gene>
    <name evidence="5" type="ORF">HNP96_001362</name>
</gene>
<evidence type="ECO:0000256" key="3">
    <source>
        <dbReference type="ARBA" id="ARBA00023163"/>
    </source>
</evidence>
<evidence type="ECO:0000313" key="5">
    <source>
        <dbReference type="EMBL" id="MBB6497321.1"/>
    </source>
</evidence>
<reference evidence="5 6" key="1">
    <citation type="submission" date="2020-08" db="EMBL/GenBank/DDBJ databases">
        <title>Genomic Encyclopedia of Type Strains, Phase IV (KMG-V): Genome sequencing to study the core and pangenomes of soil and plant-associated prokaryotes.</title>
        <authorList>
            <person name="Whitman W."/>
        </authorList>
    </citation>
    <scope>NUCLEOTIDE SEQUENCE [LARGE SCALE GENOMIC DNA]</scope>
    <source>
        <strain evidence="5 6">D1</strain>
    </source>
</reference>